<comment type="caution">
    <text evidence="2">The sequence shown here is derived from an EMBL/GenBank/DDBJ whole genome shotgun (WGS) entry which is preliminary data.</text>
</comment>
<evidence type="ECO:0000256" key="1">
    <source>
        <dbReference type="SAM" id="SignalP"/>
    </source>
</evidence>
<accession>A0ABU1RXT5</accession>
<proteinExistence type="predicted"/>
<keyword evidence="1" id="KW-0732">Signal</keyword>
<dbReference type="RefSeq" id="WP_310003103.1">
    <property type="nucleotide sequence ID" value="NZ_JAVDTX010000001.1"/>
</dbReference>
<dbReference type="Proteomes" id="UP001261871">
    <property type="component" value="Unassembled WGS sequence"/>
</dbReference>
<evidence type="ECO:0000313" key="3">
    <source>
        <dbReference type="Proteomes" id="UP001261871"/>
    </source>
</evidence>
<feature type="signal peptide" evidence="1">
    <location>
        <begin position="1"/>
        <end position="19"/>
    </location>
</feature>
<feature type="chain" id="PRO_5047060677" evidence="1">
    <location>
        <begin position="20"/>
        <end position="162"/>
    </location>
</feature>
<evidence type="ECO:0000313" key="2">
    <source>
        <dbReference type="EMBL" id="MDR6843573.1"/>
    </source>
</evidence>
<sequence length="162" mass="18640">MKKSILTIVLAIFSLISFGQKNTSALNIKENLAKGFKTANSESYPLADRLTYIFVKEKDIKNDKTRYLMEISMTEPLKKTLNSELKASIQFGNGDFITRETKENSGWFNGTFTIEIYNLKRAQEFGIEHFIIEGEKTKIYCIDKIINTDFKNNFAEIVKTQL</sequence>
<name>A0ABU1RXT5_9FLAO</name>
<dbReference type="EMBL" id="JAVDTX010000001">
    <property type="protein sequence ID" value="MDR6843573.1"/>
    <property type="molecule type" value="Genomic_DNA"/>
</dbReference>
<keyword evidence="3" id="KW-1185">Reference proteome</keyword>
<reference evidence="2 3" key="1">
    <citation type="submission" date="2023-07" db="EMBL/GenBank/DDBJ databases">
        <title>Sorghum-associated microbial communities from plants grown in Nebraska, USA.</title>
        <authorList>
            <person name="Schachtman D."/>
        </authorList>
    </citation>
    <scope>NUCLEOTIDE SEQUENCE [LARGE SCALE GENOMIC DNA]</scope>
    <source>
        <strain evidence="2 3">BE124</strain>
    </source>
</reference>
<gene>
    <name evidence="2" type="ORF">J2W95_000253</name>
</gene>
<organism evidence="2 3">
    <name type="scientific">Flavobacterium granuli</name>
    <dbReference type="NCBI Taxonomy" id="280093"/>
    <lineage>
        <taxon>Bacteria</taxon>
        <taxon>Pseudomonadati</taxon>
        <taxon>Bacteroidota</taxon>
        <taxon>Flavobacteriia</taxon>
        <taxon>Flavobacteriales</taxon>
        <taxon>Flavobacteriaceae</taxon>
        <taxon>Flavobacterium</taxon>
    </lineage>
</organism>
<protein>
    <submittedName>
        <fullName evidence="2">Membrane protein</fullName>
    </submittedName>
</protein>